<gene>
    <name evidence="4" type="ORF">VSH64_39235</name>
</gene>
<evidence type="ECO:0000256" key="2">
    <source>
        <dbReference type="ARBA" id="ARBA00023163"/>
    </source>
</evidence>
<dbReference type="InterPro" id="IPR036388">
    <property type="entry name" value="WH-like_DNA-bd_sf"/>
</dbReference>
<dbReference type="RefSeq" id="WP_326567805.1">
    <property type="nucleotide sequence ID" value="NZ_CP142149.1"/>
</dbReference>
<sequence length="236" mass="25631">MSEQLDELAEAMHGLTQALEDDRLEPVLFEVICAEAVRAVPGADMASVTVIRSGKGETAATTDPRAEQVDAAQYAAGEGPCLQAAETGEIVRLSLPAADLHWPEFTDVAADLGIGSYLAAPLRVDERLSGALNLFGFGDHGFRELDSQLLKVYVTVVTFGLRTHHRYRDVRSRAEQLDHAMSSRAVIEQAKGMLMAIHRIDADEAMNRLVVESQTTNTKLRDIALRFVTAVSDKGA</sequence>
<evidence type="ECO:0000313" key="4">
    <source>
        <dbReference type="EMBL" id="WSE28809.1"/>
    </source>
</evidence>
<accession>A0ABZ1I3Q3</accession>
<dbReference type="Gene3D" id="3.30.450.40">
    <property type="match status" value="1"/>
</dbReference>
<dbReference type="SMART" id="SM01012">
    <property type="entry name" value="ANTAR"/>
    <property type="match status" value="1"/>
</dbReference>
<reference evidence="4 5" key="1">
    <citation type="journal article" date="2015" name="Int. J. Syst. Evol. Microbiol.">
        <title>Amycolatopsis rhabdoformis sp. nov., an actinomycete isolated from a tropical forest soil.</title>
        <authorList>
            <person name="Souza W.R."/>
            <person name="Silva R.E."/>
            <person name="Goodfellow M."/>
            <person name="Busarakam K."/>
            <person name="Figueiro F.S."/>
            <person name="Ferreira D."/>
            <person name="Rodrigues-Filho E."/>
            <person name="Moraes L.A.B."/>
            <person name="Zucchi T.D."/>
        </authorList>
    </citation>
    <scope>NUCLEOTIDE SEQUENCE [LARGE SCALE GENOMIC DNA]</scope>
    <source>
        <strain evidence="4 5">NCIMB 14900</strain>
    </source>
</reference>
<protein>
    <submittedName>
        <fullName evidence="4">GAF and ANTAR domain-containing protein</fullName>
    </submittedName>
</protein>
<evidence type="ECO:0000259" key="3">
    <source>
        <dbReference type="PROSITE" id="PS50921"/>
    </source>
</evidence>
<feature type="domain" description="ANTAR" evidence="3">
    <location>
        <begin position="167"/>
        <end position="228"/>
    </location>
</feature>
<dbReference type="InterPro" id="IPR003018">
    <property type="entry name" value="GAF"/>
</dbReference>
<name>A0ABZ1I3Q3_9PSEU</name>
<dbReference type="EMBL" id="CP142149">
    <property type="protein sequence ID" value="WSE28809.1"/>
    <property type="molecule type" value="Genomic_DNA"/>
</dbReference>
<evidence type="ECO:0000256" key="1">
    <source>
        <dbReference type="ARBA" id="ARBA00023015"/>
    </source>
</evidence>
<keyword evidence="2" id="KW-0804">Transcription</keyword>
<dbReference type="InterPro" id="IPR012074">
    <property type="entry name" value="GAF_ANTAR"/>
</dbReference>
<dbReference type="Proteomes" id="UP001330812">
    <property type="component" value="Chromosome"/>
</dbReference>
<dbReference type="InterPro" id="IPR005561">
    <property type="entry name" value="ANTAR"/>
</dbReference>
<dbReference type="PIRSF" id="PIRSF036625">
    <property type="entry name" value="GAF_ANTAR"/>
    <property type="match status" value="1"/>
</dbReference>
<dbReference type="InterPro" id="IPR029016">
    <property type="entry name" value="GAF-like_dom_sf"/>
</dbReference>
<keyword evidence="5" id="KW-1185">Reference proteome</keyword>
<evidence type="ECO:0000313" key="5">
    <source>
        <dbReference type="Proteomes" id="UP001330812"/>
    </source>
</evidence>
<dbReference type="SMART" id="SM00065">
    <property type="entry name" value="GAF"/>
    <property type="match status" value="1"/>
</dbReference>
<keyword evidence="1" id="KW-0805">Transcription regulation</keyword>
<dbReference type="Gene3D" id="1.10.10.10">
    <property type="entry name" value="Winged helix-like DNA-binding domain superfamily/Winged helix DNA-binding domain"/>
    <property type="match status" value="1"/>
</dbReference>
<dbReference type="Pfam" id="PF03861">
    <property type="entry name" value="ANTAR"/>
    <property type="match status" value="1"/>
</dbReference>
<proteinExistence type="predicted"/>
<dbReference type="PROSITE" id="PS50921">
    <property type="entry name" value="ANTAR"/>
    <property type="match status" value="1"/>
</dbReference>
<organism evidence="4 5">
    <name type="scientific">Amycolatopsis rhabdoformis</name>
    <dbReference type="NCBI Taxonomy" id="1448059"/>
    <lineage>
        <taxon>Bacteria</taxon>
        <taxon>Bacillati</taxon>
        <taxon>Actinomycetota</taxon>
        <taxon>Actinomycetes</taxon>
        <taxon>Pseudonocardiales</taxon>
        <taxon>Pseudonocardiaceae</taxon>
        <taxon>Amycolatopsis</taxon>
    </lineage>
</organism>
<dbReference type="Pfam" id="PF13185">
    <property type="entry name" value="GAF_2"/>
    <property type="match status" value="1"/>
</dbReference>
<dbReference type="SUPFAM" id="SSF55781">
    <property type="entry name" value="GAF domain-like"/>
    <property type="match status" value="1"/>
</dbReference>